<reference evidence="2 3" key="1">
    <citation type="submission" date="2015-10" db="EMBL/GenBank/DDBJ databases">
        <title>Draft genome sequence of Streptomyces sp. RV15, isolated from a marine sponge.</title>
        <authorList>
            <person name="Ruckert C."/>
            <person name="Abdelmohsen U.R."/>
            <person name="Winkler A."/>
            <person name="Hentschel U."/>
            <person name="Kalinowski J."/>
            <person name="Kampfer P."/>
            <person name="Glaeser S."/>
        </authorList>
    </citation>
    <scope>NUCLEOTIDE SEQUENCE [LARGE SCALE GENOMIC DNA]</scope>
    <source>
        <strain evidence="2 3">RV15</strain>
    </source>
</reference>
<dbReference type="OrthoDB" id="3290891at2"/>
<gene>
    <name evidence="2" type="ORF">AQJ91_41985</name>
</gene>
<evidence type="ECO:0000313" key="2">
    <source>
        <dbReference type="EMBL" id="KUO15271.1"/>
    </source>
</evidence>
<dbReference type="EMBL" id="LMXB01000117">
    <property type="protein sequence ID" value="KUO15271.1"/>
    <property type="molecule type" value="Genomic_DNA"/>
</dbReference>
<keyword evidence="3" id="KW-1185">Reference proteome</keyword>
<accession>A0A101UR10</accession>
<comment type="caution">
    <text evidence="2">The sequence shown here is derived from an EMBL/GenBank/DDBJ whole genome shotgun (WGS) entry which is preliminary data.</text>
</comment>
<dbReference type="STRING" id="909626.AQJ91_41985"/>
<dbReference type="InterPro" id="IPR009956">
    <property type="entry name" value="Post-segregation_anti-tox_CcdA"/>
</dbReference>
<organism evidence="2 3">
    <name type="scientific">Streptomyces dysideae</name>
    <dbReference type="NCBI Taxonomy" id="909626"/>
    <lineage>
        <taxon>Bacteria</taxon>
        <taxon>Bacillati</taxon>
        <taxon>Actinomycetota</taxon>
        <taxon>Actinomycetes</taxon>
        <taxon>Kitasatosporales</taxon>
        <taxon>Streptomycetaceae</taxon>
        <taxon>Streptomyces</taxon>
    </lineage>
</organism>
<protein>
    <submittedName>
        <fullName evidence="2">Uncharacterized protein</fullName>
    </submittedName>
</protein>
<name>A0A101UR10_9ACTN</name>
<dbReference type="Proteomes" id="UP000053260">
    <property type="component" value="Unassembled WGS sequence"/>
</dbReference>
<proteinExistence type="predicted"/>
<dbReference type="Pfam" id="PF07362">
    <property type="entry name" value="CcdA"/>
    <property type="match status" value="1"/>
</dbReference>
<evidence type="ECO:0000313" key="3">
    <source>
        <dbReference type="Proteomes" id="UP000053260"/>
    </source>
</evidence>
<dbReference type="AlphaFoldDB" id="A0A101UR10"/>
<evidence type="ECO:0000256" key="1">
    <source>
        <dbReference type="ARBA" id="ARBA00022649"/>
    </source>
</evidence>
<sequence length="155" mass="16881">MPKINVYVPDALAERVKAAGISVSPICQRALEEEVRRMEAQQKASAELLEVAARLRATQPEAGIGGEEGSRGHQAGLNWARTTATYEELSEMAGLGLHGWSVLPVPGHHTMVPALREAGYPQQANEEFELSIQDPWVRGMVSACVDVWREVAPVI</sequence>
<keyword evidence="1" id="KW-1277">Toxin-antitoxin system</keyword>
<dbReference type="RefSeq" id="WP_067033385.1">
    <property type="nucleotide sequence ID" value="NZ_KQ949119.1"/>
</dbReference>